<feature type="region of interest" description="Disordered" evidence="2">
    <location>
        <begin position="408"/>
        <end position="463"/>
    </location>
</feature>
<evidence type="ECO:0000256" key="1">
    <source>
        <dbReference type="PROSITE-ProRule" id="PRU00176"/>
    </source>
</evidence>
<dbReference type="InterPro" id="IPR012677">
    <property type="entry name" value="Nucleotide-bd_a/b_plait_sf"/>
</dbReference>
<evidence type="ECO:0000313" key="4">
    <source>
        <dbReference type="EMBL" id="EOA16593.1"/>
    </source>
</evidence>
<proteinExistence type="predicted"/>
<reference evidence="4" key="2">
    <citation type="journal article" date="2013" name="Nat. Genet.">
        <title>Genome sequencing of Capsella rubella.</title>
        <authorList>
            <person name="Schmutz J."/>
            <person name="Prochnik S."/>
            <person name="Nordborg M."/>
            <person name="Weigel D."/>
            <person name="Rokhsar D."/>
            <person name="Wright S."/>
        </authorList>
    </citation>
    <scope>NUCLEOTIDE SEQUENCE</scope>
</reference>
<feature type="compositionally biased region" description="Polar residues" evidence="2">
    <location>
        <begin position="139"/>
        <end position="153"/>
    </location>
</feature>
<dbReference type="SMART" id="SM00360">
    <property type="entry name" value="RRM"/>
    <property type="match status" value="2"/>
</dbReference>
<evidence type="ECO:0000313" key="5">
    <source>
        <dbReference type="Proteomes" id="UP000029121"/>
    </source>
</evidence>
<feature type="region of interest" description="Disordered" evidence="2">
    <location>
        <begin position="130"/>
        <end position="159"/>
    </location>
</feature>
<keyword evidence="5" id="KW-1185">Reference proteome</keyword>
<protein>
    <recommendedName>
        <fullName evidence="3">RRM domain-containing protein</fullName>
    </recommendedName>
</protein>
<organism evidence="4 5">
    <name type="scientific">Capsella rubella</name>
    <dbReference type="NCBI Taxonomy" id="81985"/>
    <lineage>
        <taxon>Eukaryota</taxon>
        <taxon>Viridiplantae</taxon>
        <taxon>Streptophyta</taxon>
        <taxon>Embryophyta</taxon>
        <taxon>Tracheophyta</taxon>
        <taxon>Spermatophyta</taxon>
        <taxon>Magnoliopsida</taxon>
        <taxon>eudicotyledons</taxon>
        <taxon>Gunneridae</taxon>
        <taxon>Pentapetalae</taxon>
        <taxon>rosids</taxon>
        <taxon>malvids</taxon>
        <taxon>Brassicales</taxon>
        <taxon>Brassicaceae</taxon>
        <taxon>Camelineae</taxon>
        <taxon>Capsella</taxon>
    </lineage>
</organism>
<dbReference type="Proteomes" id="UP000029121">
    <property type="component" value="Unassembled WGS sequence"/>
</dbReference>
<dbReference type="CDD" id="cd12330">
    <property type="entry name" value="RRM2_Hrp1p"/>
    <property type="match status" value="1"/>
</dbReference>
<dbReference type="Gene3D" id="3.30.70.330">
    <property type="match status" value="2"/>
</dbReference>
<feature type="non-terminal residue" evidence="4">
    <location>
        <position position="1"/>
    </location>
</feature>
<dbReference type="FunFam" id="3.30.70.330:FF:000051">
    <property type="entry name" value="Heterogeneous nuclear ribonucleoprotein 1"/>
    <property type="match status" value="1"/>
</dbReference>
<dbReference type="InterPro" id="IPR000504">
    <property type="entry name" value="RRM_dom"/>
</dbReference>
<dbReference type="InterPro" id="IPR035979">
    <property type="entry name" value="RBD_domain_sf"/>
</dbReference>
<dbReference type="STRING" id="81985.R0GZL6"/>
<feature type="domain" description="RRM" evidence="3">
    <location>
        <begin position="58"/>
        <end position="134"/>
    </location>
</feature>
<dbReference type="eggNOG" id="KOG4205">
    <property type="taxonomic scope" value="Eukaryota"/>
</dbReference>
<feature type="compositionally biased region" description="Gly residues" evidence="2">
    <location>
        <begin position="245"/>
        <end position="264"/>
    </location>
</feature>
<evidence type="ECO:0000259" key="3">
    <source>
        <dbReference type="PROSITE" id="PS50102"/>
    </source>
</evidence>
<dbReference type="GO" id="GO:0003723">
    <property type="term" value="F:RNA binding"/>
    <property type="evidence" value="ECO:0007669"/>
    <property type="project" value="UniProtKB-UniRule"/>
</dbReference>
<dbReference type="EMBL" id="KB870811">
    <property type="protein sequence ID" value="EOA16593.1"/>
    <property type="molecule type" value="Genomic_DNA"/>
</dbReference>
<dbReference type="PANTHER" id="PTHR48035">
    <property type="entry name" value="HETEROGENEOUS NUCLEAR RIBONUCLEOPROTEIN 1"/>
    <property type="match status" value="1"/>
</dbReference>
<name>R0GZL6_9BRAS</name>
<dbReference type="Pfam" id="PF00076">
    <property type="entry name" value="RRM_1"/>
    <property type="match status" value="2"/>
</dbReference>
<reference evidence="5" key="1">
    <citation type="journal article" date="2013" name="Nat. Genet.">
        <title>The Capsella rubella genome and the genomic consequences of rapid mating system evolution.</title>
        <authorList>
            <person name="Slotte T."/>
            <person name="Hazzouri K.M."/>
            <person name="Agren J.A."/>
            <person name="Koenig D."/>
            <person name="Maumus F."/>
            <person name="Guo Y.L."/>
            <person name="Steige K."/>
            <person name="Platts A.E."/>
            <person name="Escobar J.S."/>
            <person name="Newman L.K."/>
            <person name="Wang W."/>
            <person name="Mandakova T."/>
            <person name="Vello E."/>
            <person name="Smith L.M."/>
            <person name="Henz S.R."/>
            <person name="Steffen J."/>
            <person name="Takuno S."/>
            <person name="Brandvain Y."/>
            <person name="Coop G."/>
            <person name="Andolfatto P."/>
            <person name="Hu T.T."/>
            <person name="Blanchette M."/>
            <person name="Clark R.M."/>
            <person name="Quesneville H."/>
            <person name="Nordborg M."/>
            <person name="Gaut B.S."/>
            <person name="Lysak M.A."/>
            <person name="Jenkins J."/>
            <person name="Grimwood J."/>
            <person name="Chapman J."/>
            <person name="Prochnik S."/>
            <person name="Shu S."/>
            <person name="Rokhsar D."/>
            <person name="Schmutz J."/>
            <person name="Weigel D."/>
            <person name="Wright S.I."/>
        </authorList>
    </citation>
    <scope>NUCLEOTIDE SEQUENCE [LARGE SCALE GENOMIC DNA]</scope>
    <source>
        <strain evidence="5">cv. Monte Gargano</strain>
    </source>
</reference>
<keyword evidence="1" id="KW-0694">RNA-binding</keyword>
<feature type="compositionally biased region" description="Gly residues" evidence="2">
    <location>
        <begin position="414"/>
        <end position="439"/>
    </location>
</feature>
<feature type="domain" description="RRM" evidence="3">
    <location>
        <begin position="162"/>
        <end position="239"/>
    </location>
</feature>
<dbReference type="FunFam" id="3.30.70.330:FF:000478">
    <property type="entry name" value="heterogeneous nuclear ribonucleoprotein 1"/>
    <property type="match status" value="1"/>
</dbReference>
<dbReference type="InterPro" id="IPR053260">
    <property type="entry name" value="hnRNP"/>
</dbReference>
<accession>R0GZL6</accession>
<evidence type="ECO:0000256" key="2">
    <source>
        <dbReference type="SAM" id="MobiDB-lite"/>
    </source>
</evidence>
<dbReference type="EMBL" id="KB870811">
    <property type="protein sequence ID" value="EOA16594.1"/>
    <property type="molecule type" value="Genomic_DNA"/>
</dbReference>
<dbReference type="PANTHER" id="PTHR48035:SF2">
    <property type="entry name" value="RNA-BINDING REGION RNP-1 DOMAIN-CONTAINING PROTEIN"/>
    <property type="match status" value="1"/>
</dbReference>
<dbReference type="SUPFAM" id="SSF54928">
    <property type="entry name" value="RNA-binding domain, RBD"/>
    <property type="match status" value="2"/>
</dbReference>
<sequence>SATAIALSLSLLVKLKPFVVISGGFCSGFLGFCRLRLICDFPVSEVREWFIVMDSDQGKLFVGGISWETDEDKLREHFSKYGEVSQTIVMRDKLTGRPRGFGFVIFSDPSVLDRVLDDKHNIDTREVDVKKAMSREEQQVSGRSGNLNPSRSSGGDAYNKTKKIFVGGLPPTLTDEEFRQYFEVYGPVTDVAIMYDQATNRPRGFGFISFDSEDAVDRVLHKTFHDLSGKQVEVKRALPKDANPGGAGRSMGGGGSGGYQGYGGNESNYDGRMDSNRFLQHQNVGNGLPSYGSSGYGAGYGNGSNGTGYGSYGGYTGSAGGYGAGAAAAYGATSIPGAGYGSSTGVAPRNSWDTPAPSGYGNPGYGSGAAHTGYGVPGAAPPAQSPSGYGNQSYGYGGYSGNDSGYGNQASYGAVGGRPSGGGSNNPGSGGYMGGGYGDGSWRSDPSQGYGGGYNDGQSRQGQ</sequence>
<dbReference type="AlphaFoldDB" id="R0GZL6"/>
<dbReference type="PROSITE" id="PS50102">
    <property type="entry name" value="RRM"/>
    <property type="match status" value="2"/>
</dbReference>
<dbReference type="CDD" id="cd12325">
    <property type="entry name" value="RRM1_hnRNPA_hnRNPD_like"/>
    <property type="match status" value="1"/>
</dbReference>
<feature type="region of interest" description="Disordered" evidence="2">
    <location>
        <begin position="236"/>
        <end position="273"/>
    </location>
</feature>
<gene>
    <name evidence="4" type="ORF">CARUB_v10004759mg</name>
</gene>